<dbReference type="EMBL" id="CP002546">
    <property type="protein sequence ID" value="ADY58573.1"/>
    <property type="molecule type" value="Genomic_DNA"/>
</dbReference>
<dbReference type="Proteomes" id="UP000006860">
    <property type="component" value="Chromosome"/>
</dbReference>
<dbReference type="KEGG" id="pbs:Plabr_0952"/>
<evidence type="ECO:0000313" key="1">
    <source>
        <dbReference type="EMBL" id="ADY58573.1"/>
    </source>
</evidence>
<evidence type="ECO:0000313" key="2">
    <source>
        <dbReference type="Proteomes" id="UP000006860"/>
    </source>
</evidence>
<protein>
    <submittedName>
        <fullName evidence="1">Uncharacterized protein</fullName>
    </submittedName>
</protein>
<gene>
    <name evidence="1" type="ordered locus">Plabr_0952</name>
</gene>
<organism evidence="1 2">
    <name type="scientific">Rubinisphaera brasiliensis (strain ATCC 49424 / DSM 5305 / JCM 21570 / IAM 15109 / NBRC 103401 / IFAM 1448)</name>
    <name type="common">Planctomyces brasiliensis</name>
    <dbReference type="NCBI Taxonomy" id="756272"/>
    <lineage>
        <taxon>Bacteria</taxon>
        <taxon>Pseudomonadati</taxon>
        <taxon>Planctomycetota</taxon>
        <taxon>Planctomycetia</taxon>
        <taxon>Planctomycetales</taxon>
        <taxon>Planctomycetaceae</taxon>
        <taxon>Rubinisphaera</taxon>
    </lineage>
</organism>
<sequence>MTSTRCERQGQIEIGIIEHEGREYAALGSSVVGRNITGYTKGDHYGITLTTWCGKTMLDCRCEIVERYWSGSLALMFRLPRGRFIIAYALGESGMLFRGELIDDCTDDDARRQAAYLAQFFGDLDAEDEEAFQAELDEA</sequence>
<keyword evidence="2" id="KW-1185">Reference proteome</keyword>
<reference evidence="2" key="1">
    <citation type="submission" date="2011-02" db="EMBL/GenBank/DDBJ databases">
        <title>The complete genome of Planctomyces brasiliensis DSM 5305.</title>
        <authorList>
            <person name="Lucas S."/>
            <person name="Copeland A."/>
            <person name="Lapidus A."/>
            <person name="Bruce D."/>
            <person name="Goodwin L."/>
            <person name="Pitluck S."/>
            <person name="Kyrpides N."/>
            <person name="Mavromatis K."/>
            <person name="Pagani I."/>
            <person name="Ivanova N."/>
            <person name="Ovchinnikova G."/>
            <person name="Lu M."/>
            <person name="Detter J.C."/>
            <person name="Han C."/>
            <person name="Land M."/>
            <person name="Hauser L."/>
            <person name="Markowitz V."/>
            <person name="Cheng J.-F."/>
            <person name="Hugenholtz P."/>
            <person name="Woyke T."/>
            <person name="Wu D."/>
            <person name="Tindall B."/>
            <person name="Pomrenke H.G."/>
            <person name="Brambilla E."/>
            <person name="Klenk H.-P."/>
            <person name="Eisen J.A."/>
        </authorList>
    </citation>
    <scope>NUCLEOTIDE SEQUENCE [LARGE SCALE GENOMIC DNA]</scope>
    <source>
        <strain evidence="2">ATCC 49424 / DSM 5305 / JCM 21570 / NBRC 103401 / IFAM 1448</strain>
    </source>
</reference>
<dbReference type="HOGENOM" id="CLU_1843631_0_0_0"/>
<proteinExistence type="predicted"/>
<dbReference type="RefSeq" id="WP_013627311.1">
    <property type="nucleotide sequence ID" value="NC_015174.1"/>
</dbReference>
<accession>F0SJ31</accession>
<dbReference type="AlphaFoldDB" id="F0SJ31"/>
<name>F0SJ31_RUBBR</name>
<dbReference type="STRING" id="756272.Plabr_0952"/>
<dbReference type="OrthoDB" id="271818at2"/>